<dbReference type="SUPFAM" id="SSF50998">
    <property type="entry name" value="Quinoprotein alcohol dehydrogenase-like"/>
    <property type="match status" value="1"/>
</dbReference>
<protein>
    <submittedName>
        <fullName evidence="9">Pilus assembly protein</fullName>
    </submittedName>
</protein>
<feature type="domain" description="PilY1 beta-propeller" evidence="8">
    <location>
        <begin position="732"/>
        <end position="1071"/>
    </location>
</feature>
<accession>A0ABV9C3M8</accession>
<keyword evidence="6" id="KW-0281">Fimbrium</keyword>
<organism evidence="9 10">
    <name type="scientific">Dyella halodurans</name>
    <dbReference type="NCBI Taxonomy" id="1920171"/>
    <lineage>
        <taxon>Bacteria</taxon>
        <taxon>Pseudomonadati</taxon>
        <taxon>Pseudomonadota</taxon>
        <taxon>Gammaproteobacteria</taxon>
        <taxon>Lysobacterales</taxon>
        <taxon>Rhodanobacteraceae</taxon>
        <taxon>Dyella</taxon>
    </lineage>
</organism>
<keyword evidence="10" id="KW-1185">Reference proteome</keyword>
<evidence type="ECO:0000256" key="2">
    <source>
        <dbReference type="ARBA" id="ARBA00008387"/>
    </source>
</evidence>
<keyword evidence="5" id="KW-0106">Calcium</keyword>
<dbReference type="Pfam" id="PF05567">
    <property type="entry name" value="T4P_PilY1"/>
    <property type="match status" value="1"/>
</dbReference>
<dbReference type="InterPro" id="IPR011047">
    <property type="entry name" value="Quinoprotein_ADH-like_sf"/>
</dbReference>
<evidence type="ECO:0000259" key="8">
    <source>
        <dbReference type="Pfam" id="PF05567"/>
    </source>
</evidence>
<keyword evidence="3" id="KW-1029">Fimbrium biogenesis</keyword>
<evidence type="ECO:0000256" key="6">
    <source>
        <dbReference type="ARBA" id="ARBA00023263"/>
    </source>
</evidence>
<comment type="subcellular location">
    <subcellularLocation>
        <location evidence="1">Fimbrium</location>
    </subcellularLocation>
</comment>
<dbReference type="RefSeq" id="WP_266150311.1">
    <property type="nucleotide sequence ID" value="NZ_CP064028.1"/>
</dbReference>
<evidence type="ECO:0000256" key="3">
    <source>
        <dbReference type="ARBA" id="ARBA00022558"/>
    </source>
</evidence>
<keyword evidence="4" id="KW-0479">Metal-binding</keyword>
<feature type="signal peptide" evidence="7">
    <location>
        <begin position="1"/>
        <end position="24"/>
    </location>
</feature>
<feature type="chain" id="PRO_5045691991" evidence="7">
    <location>
        <begin position="25"/>
        <end position="1252"/>
    </location>
</feature>
<evidence type="ECO:0000313" key="9">
    <source>
        <dbReference type="EMBL" id="MFC4527630.1"/>
    </source>
</evidence>
<keyword evidence="7" id="KW-0732">Signal</keyword>
<comment type="similarity">
    <text evidence="2">Belongs to the PilY1 family.</text>
</comment>
<evidence type="ECO:0000256" key="5">
    <source>
        <dbReference type="ARBA" id="ARBA00022837"/>
    </source>
</evidence>
<evidence type="ECO:0000256" key="7">
    <source>
        <dbReference type="SAM" id="SignalP"/>
    </source>
</evidence>
<reference evidence="10" key="1">
    <citation type="journal article" date="2019" name="Int. J. Syst. Evol. Microbiol.">
        <title>The Global Catalogue of Microorganisms (GCM) 10K type strain sequencing project: providing services to taxonomists for standard genome sequencing and annotation.</title>
        <authorList>
            <consortium name="The Broad Institute Genomics Platform"/>
            <consortium name="The Broad Institute Genome Sequencing Center for Infectious Disease"/>
            <person name="Wu L."/>
            <person name="Ma J."/>
        </authorList>
    </citation>
    <scope>NUCLEOTIDE SEQUENCE [LARGE SCALE GENOMIC DNA]</scope>
    <source>
        <strain evidence="10">CCM 4481</strain>
    </source>
</reference>
<proteinExistence type="inferred from homology"/>
<evidence type="ECO:0000256" key="1">
    <source>
        <dbReference type="ARBA" id="ARBA00004561"/>
    </source>
</evidence>
<evidence type="ECO:0000313" key="10">
    <source>
        <dbReference type="Proteomes" id="UP001595961"/>
    </source>
</evidence>
<name>A0ABV9C3M8_9GAMM</name>
<dbReference type="InterPro" id="IPR008707">
    <property type="entry name" value="B-propeller_PilY1"/>
</dbReference>
<sequence length="1252" mass="132281">MAKANFALQRLQPAFIGLAMSVFAGTSAVSMAGTVELSPGPPAATTSVAPNLVLTFDDSGSMTWRHMPDARPYSNVSWGAGNGQTEAENYAYPSGTAVGPYLCAGVIAPGITDSSDPRSWSMNGVYFNPDNTYAPPVKADGTSMPNAVFTAAWVNGFKVNRPASPVSATNYTQNLATLSFCGNKGAGYYRYTGAASTLPVNSSGQLTTQAIANLYTAGSWTWVPLPAAQQQNFANWFSYYRTRTMASVSSVSHAFQPFNDNVRVAWQNINANTTTNPWLTTATSIYKFVDGTTTSNVRTRFYNWLFAMPDAGGTPNRTAALRVGEYFKNRTGATDNNPYWDRDVGKELVCRQNYHIQMTDGMWNGDTPTQGAVNDRAPISRLPDGIGSFSLSDSESKVVWNEESNSVETMADIAFRYWATDLQAGVTGTSLFATPANRLKVLSNFPDQSTTLFNKPLAPDADPRTNKEIYWNPANDPATWPHLVQYMIGFGASGTLSNNATTYKSLRSGAIAWPVPVVGTDDGKKIDDMWHAALNSRGVFFAASNPSALSNALKNIINSIVSRNTTSVSGSLSSAVLTEGAVTCQAGYDTNDWKGSLTANAVNTDGSISAAALWNGRSLLDTRAKAGDSRVILTSTGAGAGKGTAFRGAAVVSAVHAVDAGFGSGTTTPTGNDRLSWLRGDQSKDGTSFRQRNSVFGAVVNAQTLYVAQPNSGYGNTWPAGSAEAAAAASGKSYEKFRADHARRAPTVYVAANDGMLHAFDATTAATLASAVDVAPNPGAERWAYVPYSAFGRLSGWSSLDDFKFMPSVDGTPVSRDVYFSTGSNQGWHTILVAGLRLGGRGVYALDITEPSATEGGTSGKVIGPAEKVLWEFNHTVPPTGGNDPANLGYTYGRPNIGRLANGKWVVMVPAGYFPTGSTEPAASNAFSSLFVLDAQSGELLRELRTPTSVSGLAGSIESYGLTTPVLGDYNSDQVDDVAFAGDLLGNLWRFDLTDGNPANWKAELFYRPQNPGYQPITVMPRLFPDAAAGGFMVLFGTGKYLGGIDNVIDANTRVQSIYGMRDAGSAGQAPIIGGSSSSPLVKQTMVESSGIRGLTSNPVPAKTTSGTAIRGWSIDLDISSAKGERVVVDATAIFTTNQAIITTLIPQNNDPCDPAPRGALLILDALTGQANLGGSYGGITGWPDGYAQAGLRVKNPPTGGFLPVSSSMGGGLAYVPGLIADTGNQALDGKAPSFGIPVWRRRSWRVLNHAD</sequence>
<dbReference type="Proteomes" id="UP001595961">
    <property type="component" value="Unassembled WGS sequence"/>
</dbReference>
<comment type="caution">
    <text evidence="9">The sequence shown here is derived from an EMBL/GenBank/DDBJ whole genome shotgun (WGS) entry which is preliminary data.</text>
</comment>
<gene>
    <name evidence="9" type="ORF">ACFO5W_13375</name>
</gene>
<dbReference type="EMBL" id="JBHSGA010000017">
    <property type="protein sequence ID" value="MFC4527630.1"/>
    <property type="molecule type" value="Genomic_DNA"/>
</dbReference>
<evidence type="ECO:0000256" key="4">
    <source>
        <dbReference type="ARBA" id="ARBA00022723"/>
    </source>
</evidence>